<feature type="compositionally biased region" description="Pro residues" evidence="4">
    <location>
        <begin position="310"/>
        <end position="325"/>
    </location>
</feature>
<dbReference type="EMBL" id="CAKOGL010000004">
    <property type="protein sequence ID" value="CAH2085913.1"/>
    <property type="molecule type" value="Genomic_DNA"/>
</dbReference>
<evidence type="ECO:0000313" key="8">
    <source>
        <dbReference type="Proteomes" id="UP001153954"/>
    </source>
</evidence>
<dbReference type="GO" id="GO:1990904">
    <property type="term" value="C:ribonucleoprotein complex"/>
    <property type="evidence" value="ECO:0007669"/>
    <property type="project" value="TreeGrafter"/>
</dbReference>
<dbReference type="SMART" id="SM00360">
    <property type="entry name" value="RRM"/>
    <property type="match status" value="1"/>
</dbReference>
<comment type="subcellular location">
    <subcellularLocation>
        <location evidence="1">Cytoplasm</location>
        <location evidence="1">Stress granule</location>
    </subcellularLocation>
</comment>
<feature type="compositionally biased region" description="Pro residues" evidence="4">
    <location>
        <begin position="281"/>
        <end position="294"/>
    </location>
</feature>
<proteinExistence type="predicted"/>
<feature type="compositionally biased region" description="Gly residues" evidence="4">
    <location>
        <begin position="345"/>
        <end position="357"/>
    </location>
</feature>
<organism evidence="7 8">
    <name type="scientific">Euphydryas editha</name>
    <name type="common">Edith's checkerspot</name>
    <dbReference type="NCBI Taxonomy" id="104508"/>
    <lineage>
        <taxon>Eukaryota</taxon>
        <taxon>Metazoa</taxon>
        <taxon>Ecdysozoa</taxon>
        <taxon>Arthropoda</taxon>
        <taxon>Hexapoda</taxon>
        <taxon>Insecta</taxon>
        <taxon>Pterygota</taxon>
        <taxon>Neoptera</taxon>
        <taxon>Endopterygota</taxon>
        <taxon>Lepidoptera</taxon>
        <taxon>Glossata</taxon>
        <taxon>Ditrysia</taxon>
        <taxon>Papilionoidea</taxon>
        <taxon>Nymphalidae</taxon>
        <taxon>Nymphalinae</taxon>
        <taxon>Euphydryas</taxon>
    </lineage>
</organism>
<dbReference type="Pfam" id="PF00076">
    <property type="entry name" value="RRM_1"/>
    <property type="match status" value="1"/>
</dbReference>
<feature type="compositionally biased region" description="Basic and acidic residues" evidence="4">
    <location>
        <begin position="449"/>
        <end position="459"/>
    </location>
</feature>
<dbReference type="Gene3D" id="3.30.70.330">
    <property type="match status" value="1"/>
</dbReference>
<feature type="region of interest" description="Disordered" evidence="4">
    <location>
        <begin position="140"/>
        <end position="360"/>
    </location>
</feature>
<feature type="compositionally biased region" description="Polar residues" evidence="4">
    <location>
        <begin position="238"/>
        <end position="253"/>
    </location>
</feature>
<dbReference type="InterPro" id="IPR012677">
    <property type="entry name" value="Nucleotide-bd_a/b_plait_sf"/>
</dbReference>
<evidence type="ECO:0000259" key="6">
    <source>
        <dbReference type="PROSITE" id="PS50177"/>
    </source>
</evidence>
<evidence type="ECO:0000256" key="2">
    <source>
        <dbReference type="ARBA" id="ARBA00022884"/>
    </source>
</evidence>
<keyword evidence="8" id="KW-1185">Reference proteome</keyword>
<feature type="domain" description="RRM" evidence="5">
    <location>
        <begin position="366"/>
        <end position="452"/>
    </location>
</feature>
<dbReference type="Proteomes" id="UP001153954">
    <property type="component" value="Unassembled WGS sequence"/>
</dbReference>
<dbReference type="GO" id="GO:0005829">
    <property type="term" value="C:cytosol"/>
    <property type="evidence" value="ECO:0007669"/>
    <property type="project" value="TreeGrafter"/>
</dbReference>
<accession>A0AAU9TGY3</accession>
<dbReference type="AlphaFoldDB" id="A0AAU9TGY3"/>
<dbReference type="CDD" id="cd00780">
    <property type="entry name" value="NTF2"/>
    <property type="match status" value="1"/>
</dbReference>
<dbReference type="GO" id="GO:0003729">
    <property type="term" value="F:mRNA binding"/>
    <property type="evidence" value="ECO:0007669"/>
    <property type="project" value="TreeGrafter"/>
</dbReference>
<evidence type="ECO:0000256" key="1">
    <source>
        <dbReference type="ARBA" id="ARBA00004210"/>
    </source>
</evidence>
<protein>
    <recommendedName>
        <fullName evidence="9">Ras GTPase-activating protein-binding protein 2</fullName>
    </recommendedName>
</protein>
<dbReference type="Gene3D" id="3.10.450.50">
    <property type="match status" value="1"/>
</dbReference>
<dbReference type="InterPro" id="IPR000504">
    <property type="entry name" value="RRM_dom"/>
</dbReference>
<dbReference type="FunFam" id="3.10.450.50:FF:000010">
    <property type="entry name" value="Ras GTPase-activating protein-binding protein"/>
    <property type="match status" value="1"/>
</dbReference>
<feature type="compositionally biased region" description="Pro residues" evidence="4">
    <location>
        <begin position="163"/>
        <end position="215"/>
    </location>
</feature>
<evidence type="ECO:0000256" key="3">
    <source>
        <dbReference type="PROSITE-ProRule" id="PRU00176"/>
    </source>
</evidence>
<name>A0AAU9TGY3_EUPED</name>
<feature type="domain" description="NTF2" evidence="6">
    <location>
        <begin position="12"/>
        <end position="132"/>
    </location>
</feature>
<gene>
    <name evidence="7" type="ORF">EEDITHA_LOCUS2347</name>
</gene>
<dbReference type="InterPro" id="IPR039539">
    <property type="entry name" value="Ras_GTPase_bind_prot"/>
</dbReference>
<dbReference type="InterPro" id="IPR032710">
    <property type="entry name" value="NTF2-like_dom_sf"/>
</dbReference>
<dbReference type="PROSITE" id="PS50177">
    <property type="entry name" value="NTF2_DOMAIN"/>
    <property type="match status" value="1"/>
</dbReference>
<dbReference type="SUPFAM" id="SSF54427">
    <property type="entry name" value="NTF2-like"/>
    <property type="match status" value="1"/>
</dbReference>
<dbReference type="InterPro" id="IPR002075">
    <property type="entry name" value="NTF2_dom"/>
</dbReference>
<dbReference type="SUPFAM" id="SSF54928">
    <property type="entry name" value="RNA-binding domain, RBD"/>
    <property type="match status" value="1"/>
</dbReference>
<sequence length="478" mass="50256">MVMEASPSPQSVGREFVRQYYTLLNKAPAHLHRFYNNYSSFVHGGLDAPNRETLPVVGQKQIHNRIQQLNFRDCHAKISQVDAQATLGNGVVVQVTGELSNGGAPMRRFTQTFVLAAQSPKKYYVHNDIFRYQDIVFSDEEGEGSGRSEGEEDEAASAGGYFPPAPAFPPAPFPAPPAPPHAPLLSPPAQAAPPAPSAPPAPPAAQLPAAPPAGPAPHLNGHPPPHDDPTRHLVAALQANSISGGTPSVTPVNASVAPVPEREAEAAPEPAPQPEPEREPSPPPQPSTPVPPEPKTYANLLKSGATRGSPPAPAPTPPAPAPAPAAAPAHHEPRPRPPRASQPPGAGGAGGAGGAAEGGRRYSDAQQLFLGNLPHSATEDELRALFARFGPVAELRVHSKPAAPGAPRHPNYGFITYETAQAAADCLSAAPLFFPGEGEGAGVKLNVEEKKTRAREAPRRRPLSSHRAAFQPRQPYRR</sequence>
<evidence type="ECO:0000259" key="5">
    <source>
        <dbReference type="PROSITE" id="PS50102"/>
    </source>
</evidence>
<dbReference type="PANTHER" id="PTHR10693">
    <property type="entry name" value="RAS GTPASE-ACTIVATING PROTEIN-BINDING PROTEIN"/>
    <property type="match status" value="1"/>
</dbReference>
<evidence type="ECO:0000313" key="7">
    <source>
        <dbReference type="EMBL" id="CAH2085913.1"/>
    </source>
</evidence>
<evidence type="ECO:0000256" key="4">
    <source>
        <dbReference type="SAM" id="MobiDB-lite"/>
    </source>
</evidence>
<dbReference type="InterPro" id="IPR018222">
    <property type="entry name" value="Nuclear_transport_factor_2_euk"/>
</dbReference>
<dbReference type="PANTHER" id="PTHR10693:SF20">
    <property type="entry name" value="AT27578P"/>
    <property type="match status" value="1"/>
</dbReference>
<dbReference type="InterPro" id="IPR035979">
    <property type="entry name" value="RBD_domain_sf"/>
</dbReference>
<dbReference type="PROSITE" id="PS50102">
    <property type="entry name" value="RRM"/>
    <property type="match status" value="1"/>
</dbReference>
<reference evidence="7" key="1">
    <citation type="submission" date="2022-03" db="EMBL/GenBank/DDBJ databases">
        <authorList>
            <person name="Tunstrom K."/>
        </authorList>
    </citation>
    <scope>NUCLEOTIDE SEQUENCE</scope>
</reference>
<comment type="caution">
    <text evidence="7">The sequence shown here is derived from an EMBL/GenBank/DDBJ whole genome shotgun (WGS) entry which is preliminary data.</text>
</comment>
<dbReference type="GO" id="GO:0010494">
    <property type="term" value="C:cytoplasmic stress granule"/>
    <property type="evidence" value="ECO:0007669"/>
    <property type="project" value="UniProtKB-SubCell"/>
</dbReference>
<feature type="region of interest" description="Disordered" evidence="4">
    <location>
        <begin position="449"/>
        <end position="478"/>
    </location>
</feature>
<evidence type="ECO:0008006" key="9">
    <source>
        <dbReference type="Google" id="ProtNLM"/>
    </source>
</evidence>
<dbReference type="Pfam" id="PF02136">
    <property type="entry name" value="NTF2"/>
    <property type="match status" value="1"/>
</dbReference>
<keyword evidence="2 3" id="KW-0694">RNA-binding</keyword>